<dbReference type="InterPro" id="IPR008207">
    <property type="entry name" value="Sig_transdc_His_kin_Hpt_dom"/>
</dbReference>
<dbReference type="CDD" id="cd16922">
    <property type="entry name" value="HATPase_EvgS-ArcB-TorS-like"/>
    <property type="match status" value="1"/>
</dbReference>
<name>A0A2T3HMC6_9SPHI</name>
<comment type="subcellular location">
    <subcellularLocation>
        <location evidence="2">Cell inner membrane</location>
        <topology evidence="2">Multi-pass membrane protein</topology>
    </subcellularLocation>
</comment>
<dbReference type="PROSITE" id="PS50109">
    <property type="entry name" value="HIS_KIN"/>
    <property type="match status" value="1"/>
</dbReference>
<dbReference type="InterPro" id="IPR011006">
    <property type="entry name" value="CheY-like_superfamily"/>
</dbReference>
<feature type="domain" description="HPt" evidence="18">
    <location>
        <begin position="742"/>
        <end position="844"/>
    </location>
</feature>
<evidence type="ECO:0000256" key="4">
    <source>
        <dbReference type="ARBA" id="ARBA00022475"/>
    </source>
</evidence>
<dbReference type="SUPFAM" id="SSF47226">
    <property type="entry name" value="Histidine-containing phosphotransfer domain, HPT domain"/>
    <property type="match status" value="1"/>
</dbReference>
<protein>
    <recommendedName>
        <fullName evidence="3">histidine kinase</fullName>
        <ecNumber evidence="3">2.7.13.3</ecNumber>
    </recommendedName>
</protein>
<dbReference type="InterPro" id="IPR036641">
    <property type="entry name" value="HPT_dom_sf"/>
</dbReference>
<keyword evidence="9 19" id="KW-0418">Kinase</keyword>
<keyword evidence="12 15" id="KW-0472">Membrane</keyword>
<evidence type="ECO:0000259" key="16">
    <source>
        <dbReference type="PROSITE" id="PS50109"/>
    </source>
</evidence>
<dbReference type="EMBL" id="PYLS01000005">
    <property type="protein sequence ID" value="PST83521.1"/>
    <property type="molecule type" value="Genomic_DNA"/>
</dbReference>
<dbReference type="Pfam" id="PF02518">
    <property type="entry name" value="HATPase_c"/>
    <property type="match status" value="1"/>
</dbReference>
<dbReference type="PROSITE" id="PS50110">
    <property type="entry name" value="RESPONSE_REGULATORY"/>
    <property type="match status" value="1"/>
</dbReference>
<dbReference type="FunFam" id="3.30.565.10:FF:000010">
    <property type="entry name" value="Sensor histidine kinase RcsC"/>
    <property type="match status" value="1"/>
</dbReference>
<dbReference type="Gene3D" id="3.30.565.10">
    <property type="entry name" value="Histidine kinase-like ATPase, C-terminal domain"/>
    <property type="match status" value="1"/>
</dbReference>
<reference evidence="19 20" key="1">
    <citation type="submission" date="2018-03" db="EMBL/GenBank/DDBJ databases">
        <authorList>
            <person name="Keele B.F."/>
        </authorList>
    </citation>
    <scope>NUCLEOTIDE SEQUENCE [LARGE SCALE GENOMIC DNA]</scope>
    <source>
        <strain evidence="19 20">YL28-9</strain>
    </source>
</reference>
<keyword evidence="5" id="KW-0997">Cell inner membrane</keyword>
<evidence type="ECO:0000256" key="3">
    <source>
        <dbReference type="ARBA" id="ARBA00012438"/>
    </source>
</evidence>
<keyword evidence="6 14" id="KW-0597">Phosphoprotein</keyword>
<evidence type="ECO:0000313" key="20">
    <source>
        <dbReference type="Proteomes" id="UP000240912"/>
    </source>
</evidence>
<evidence type="ECO:0000256" key="11">
    <source>
        <dbReference type="ARBA" id="ARBA00022989"/>
    </source>
</evidence>
<evidence type="ECO:0000256" key="8">
    <source>
        <dbReference type="ARBA" id="ARBA00022692"/>
    </source>
</evidence>
<comment type="caution">
    <text evidence="19">The sequence shown here is derived from an EMBL/GenBank/DDBJ whole genome shotgun (WGS) entry which is preliminary data.</text>
</comment>
<keyword evidence="20" id="KW-1185">Reference proteome</keyword>
<keyword evidence="4" id="KW-1003">Cell membrane</keyword>
<dbReference type="Gene3D" id="1.20.120.160">
    <property type="entry name" value="HPT domain"/>
    <property type="match status" value="1"/>
</dbReference>
<feature type="modified residue" description="4-aspartylphosphate" evidence="14">
    <location>
        <position position="645"/>
    </location>
</feature>
<dbReference type="CDD" id="cd00082">
    <property type="entry name" value="HisKA"/>
    <property type="match status" value="1"/>
</dbReference>
<dbReference type="InterPro" id="IPR003594">
    <property type="entry name" value="HATPase_dom"/>
</dbReference>
<evidence type="ECO:0000256" key="10">
    <source>
        <dbReference type="ARBA" id="ARBA00022840"/>
    </source>
</evidence>
<dbReference type="SUPFAM" id="SSF47384">
    <property type="entry name" value="Homodimeric domain of signal transducing histidine kinase"/>
    <property type="match status" value="1"/>
</dbReference>
<organism evidence="19 20">
    <name type="scientific">Pedobacter yulinensis</name>
    <dbReference type="NCBI Taxonomy" id="2126353"/>
    <lineage>
        <taxon>Bacteria</taxon>
        <taxon>Pseudomonadati</taxon>
        <taxon>Bacteroidota</taxon>
        <taxon>Sphingobacteriia</taxon>
        <taxon>Sphingobacteriales</taxon>
        <taxon>Sphingobacteriaceae</taxon>
        <taxon>Pedobacter</taxon>
    </lineage>
</organism>
<dbReference type="PRINTS" id="PR00344">
    <property type="entry name" value="BCTRLSENSOR"/>
</dbReference>
<gene>
    <name evidence="19" type="ORF">C7T94_13285</name>
</gene>
<dbReference type="InterPro" id="IPR036890">
    <property type="entry name" value="HATPase_C_sf"/>
</dbReference>
<dbReference type="SMART" id="SM00388">
    <property type="entry name" value="HisKA"/>
    <property type="match status" value="1"/>
</dbReference>
<dbReference type="PANTHER" id="PTHR43047">
    <property type="entry name" value="TWO-COMPONENT HISTIDINE PROTEIN KINASE"/>
    <property type="match status" value="1"/>
</dbReference>
<sequence>MKKESTPQKSLIDAVKGKVIIGFLLACIALFTAWGVSKGAFNEILSTVDNISSPNEKLRLVNDLSLRIANLDQSQKRKAYNAPGNYSRFFTESKLLRLKLDTLNRLYANDTVQLARFQSIEKLLAARDKQFLDYLKVREGMVNNKAIASQLQRLNELVDQGARLSDTTIVATERTTSTTTLVPVEKERKGFLNKLFGKKRAGEEPGEPQSVTNEQFNVKLDTIALARQDSLTRSLENSLRIIEREQKAKSKRFLDREAELAEANGQLINRMLNILGQVEKQVVEQINQNVRKAQQTVNGSVDRITLIILSFFVLTGILLYFILSDIVRSNRYRRELEKAKEEAEQYGMAKQRFLSNMSHEIRTPLQSIIGFSKLIGEQEKPERRHIEAIHHSSEHLLQIVNEVLDYNRIVSGELTFSEQVFSMPQLLDEVLAAMRPHAEAKSLSLAATYDLHEVEFVKGDPFRLKQVLFNLLGNAVKFTMQGSITLAVSCKTQAEELHFSFSVRDTGIGFDEADSIRIFREFEQVEMPEKSIINQTGTGLGLVISKSIVESLGGRIYARSRPGAGSTFVFYLTYMRAERPAATDEQQVRRFNYPFKVWIADDDALIVDLCSLIFKKHGIAFQAFTSPLAMLEATLTPDVRYILLDIRMPGMSGLELCSHMRQRVAAGVSIFAITAQVLPDERQKVIDQGFDGILTKPFREEELLAMLQGNAAPAEPPVNMIADTPEVRPPDLSRLEKMTFGDARQMSRILHRFVTDTESDLVALSAALRSDDSDKVHGLVHKLAGRTGQIGAGDIAADLREMEAALYAASGLRPGDAPAIEQLADRLLLVVAQIRRMDVYTQAVS</sequence>
<dbReference type="SUPFAM" id="SSF55874">
    <property type="entry name" value="ATPase domain of HSP90 chaperone/DNA topoisomerase II/histidine kinase"/>
    <property type="match status" value="1"/>
</dbReference>
<keyword evidence="11 15" id="KW-1133">Transmembrane helix</keyword>
<dbReference type="GO" id="GO:0005886">
    <property type="term" value="C:plasma membrane"/>
    <property type="evidence" value="ECO:0007669"/>
    <property type="project" value="UniProtKB-SubCell"/>
</dbReference>
<keyword evidence="10" id="KW-0547">Nucleotide-binding</keyword>
<dbReference type="CDD" id="cd17546">
    <property type="entry name" value="REC_hyHK_CKI1_RcsC-like"/>
    <property type="match status" value="1"/>
</dbReference>
<proteinExistence type="predicted"/>
<evidence type="ECO:0000256" key="13">
    <source>
        <dbReference type="PROSITE-ProRule" id="PRU00110"/>
    </source>
</evidence>
<dbReference type="Pfam" id="PF00512">
    <property type="entry name" value="HisKA"/>
    <property type="match status" value="1"/>
</dbReference>
<evidence type="ECO:0000256" key="2">
    <source>
        <dbReference type="ARBA" id="ARBA00004429"/>
    </source>
</evidence>
<evidence type="ECO:0000313" key="19">
    <source>
        <dbReference type="EMBL" id="PST83521.1"/>
    </source>
</evidence>
<evidence type="ECO:0000256" key="12">
    <source>
        <dbReference type="ARBA" id="ARBA00023136"/>
    </source>
</evidence>
<evidence type="ECO:0000256" key="6">
    <source>
        <dbReference type="ARBA" id="ARBA00022553"/>
    </source>
</evidence>
<dbReference type="Pfam" id="PF00072">
    <property type="entry name" value="Response_reg"/>
    <property type="match status" value="1"/>
</dbReference>
<keyword evidence="7" id="KW-0808">Transferase</keyword>
<dbReference type="SMART" id="SM00448">
    <property type="entry name" value="REC"/>
    <property type="match status" value="1"/>
</dbReference>
<dbReference type="InterPro" id="IPR003661">
    <property type="entry name" value="HisK_dim/P_dom"/>
</dbReference>
<feature type="modified residue" description="Phosphohistidine" evidence="13">
    <location>
        <position position="781"/>
    </location>
</feature>
<evidence type="ECO:0000256" key="9">
    <source>
        <dbReference type="ARBA" id="ARBA00022777"/>
    </source>
</evidence>
<dbReference type="InterPro" id="IPR004358">
    <property type="entry name" value="Sig_transdc_His_kin-like_C"/>
</dbReference>
<dbReference type="EC" id="2.7.13.3" evidence="3"/>
<dbReference type="Gene3D" id="1.10.287.130">
    <property type="match status" value="1"/>
</dbReference>
<dbReference type="OrthoDB" id="9797097at2"/>
<dbReference type="RefSeq" id="WP_107215782.1">
    <property type="nucleotide sequence ID" value="NZ_KZ686269.1"/>
</dbReference>
<evidence type="ECO:0000256" key="14">
    <source>
        <dbReference type="PROSITE-ProRule" id="PRU00169"/>
    </source>
</evidence>
<keyword evidence="8 15" id="KW-0812">Transmembrane</keyword>
<dbReference type="GO" id="GO:0000155">
    <property type="term" value="F:phosphorelay sensor kinase activity"/>
    <property type="evidence" value="ECO:0007669"/>
    <property type="project" value="InterPro"/>
</dbReference>
<dbReference type="InterPro" id="IPR036097">
    <property type="entry name" value="HisK_dim/P_sf"/>
</dbReference>
<evidence type="ECO:0000259" key="18">
    <source>
        <dbReference type="PROSITE" id="PS50894"/>
    </source>
</evidence>
<evidence type="ECO:0000259" key="17">
    <source>
        <dbReference type="PROSITE" id="PS50110"/>
    </source>
</evidence>
<evidence type="ECO:0000256" key="7">
    <source>
        <dbReference type="ARBA" id="ARBA00022679"/>
    </source>
</evidence>
<dbReference type="AlphaFoldDB" id="A0A2T3HMC6"/>
<dbReference type="Proteomes" id="UP000240912">
    <property type="component" value="Unassembled WGS sequence"/>
</dbReference>
<evidence type="ECO:0000256" key="5">
    <source>
        <dbReference type="ARBA" id="ARBA00022519"/>
    </source>
</evidence>
<comment type="catalytic activity">
    <reaction evidence="1">
        <text>ATP + protein L-histidine = ADP + protein N-phospho-L-histidine.</text>
        <dbReference type="EC" id="2.7.13.3"/>
    </reaction>
</comment>
<dbReference type="SMART" id="SM00387">
    <property type="entry name" value="HATPase_c"/>
    <property type="match status" value="1"/>
</dbReference>
<dbReference type="InterPro" id="IPR001789">
    <property type="entry name" value="Sig_transdc_resp-reg_receiver"/>
</dbReference>
<dbReference type="SUPFAM" id="SSF52172">
    <property type="entry name" value="CheY-like"/>
    <property type="match status" value="1"/>
</dbReference>
<evidence type="ECO:0000256" key="1">
    <source>
        <dbReference type="ARBA" id="ARBA00000085"/>
    </source>
</evidence>
<dbReference type="Pfam" id="PF01627">
    <property type="entry name" value="Hpt"/>
    <property type="match status" value="1"/>
</dbReference>
<keyword evidence="10" id="KW-0067">ATP-binding</keyword>
<accession>A0A2T3HMC6</accession>
<feature type="domain" description="Response regulatory" evidence="17">
    <location>
        <begin position="596"/>
        <end position="711"/>
    </location>
</feature>
<feature type="transmembrane region" description="Helical" evidence="15">
    <location>
        <begin position="304"/>
        <end position="323"/>
    </location>
</feature>
<dbReference type="InterPro" id="IPR005467">
    <property type="entry name" value="His_kinase_dom"/>
</dbReference>
<dbReference type="PROSITE" id="PS50894">
    <property type="entry name" value="HPT"/>
    <property type="match status" value="1"/>
</dbReference>
<dbReference type="Gene3D" id="3.40.50.2300">
    <property type="match status" value="1"/>
</dbReference>
<feature type="domain" description="Histidine kinase" evidence="16">
    <location>
        <begin position="356"/>
        <end position="576"/>
    </location>
</feature>
<evidence type="ECO:0000256" key="15">
    <source>
        <dbReference type="SAM" id="Phobius"/>
    </source>
</evidence>
<dbReference type="PANTHER" id="PTHR43047:SF64">
    <property type="entry name" value="HISTIDINE KINASE CONTAINING CHEY-HOMOLOGOUS RECEIVER DOMAIN AND PAS DOMAIN-RELATED"/>
    <property type="match status" value="1"/>
</dbReference>